<feature type="transmembrane region" description="Helical" evidence="2">
    <location>
        <begin position="29"/>
        <end position="50"/>
    </location>
</feature>
<evidence type="ECO:0000259" key="3">
    <source>
        <dbReference type="Pfam" id="PF13462"/>
    </source>
</evidence>
<keyword evidence="2" id="KW-0472">Membrane</keyword>
<accession>A0A7X8TJY1</accession>
<dbReference type="InterPro" id="IPR012336">
    <property type="entry name" value="Thioredoxin-like_fold"/>
</dbReference>
<evidence type="ECO:0000313" key="5">
    <source>
        <dbReference type="Proteomes" id="UP000523139"/>
    </source>
</evidence>
<keyword evidence="2" id="KW-1133">Transmembrane helix</keyword>
<proteinExistence type="predicted"/>
<dbReference type="AlphaFoldDB" id="A0A7X8TJY1"/>
<dbReference type="Gene3D" id="3.40.30.10">
    <property type="entry name" value="Glutaredoxin"/>
    <property type="match status" value="1"/>
</dbReference>
<evidence type="ECO:0000256" key="2">
    <source>
        <dbReference type="SAM" id="Phobius"/>
    </source>
</evidence>
<feature type="region of interest" description="Disordered" evidence="1">
    <location>
        <begin position="277"/>
        <end position="326"/>
    </location>
</feature>
<dbReference type="RefSeq" id="WP_168887416.1">
    <property type="nucleotide sequence ID" value="NZ_JABAHY010000006.1"/>
</dbReference>
<feature type="domain" description="Thioredoxin-like fold" evidence="3">
    <location>
        <begin position="118"/>
        <end position="260"/>
    </location>
</feature>
<comment type="caution">
    <text evidence="4">The sequence shown here is derived from an EMBL/GenBank/DDBJ whole genome shotgun (WGS) entry which is preliminary data.</text>
</comment>
<evidence type="ECO:0000313" key="4">
    <source>
        <dbReference type="EMBL" id="NLS09934.1"/>
    </source>
</evidence>
<protein>
    <submittedName>
        <fullName evidence="4">Thioredoxin domain-containing protein</fullName>
    </submittedName>
</protein>
<dbReference type="SUPFAM" id="SSF52833">
    <property type="entry name" value="Thioredoxin-like"/>
    <property type="match status" value="1"/>
</dbReference>
<keyword evidence="5" id="KW-1185">Reference proteome</keyword>
<feature type="region of interest" description="Disordered" evidence="1">
    <location>
        <begin position="79"/>
        <end position="117"/>
    </location>
</feature>
<evidence type="ECO:0000256" key="1">
    <source>
        <dbReference type="SAM" id="MobiDB-lite"/>
    </source>
</evidence>
<dbReference type="Pfam" id="PF13462">
    <property type="entry name" value="Thioredoxin_4"/>
    <property type="match status" value="1"/>
</dbReference>
<name>A0A7X8TJY1_9MICC</name>
<feature type="region of interest" description="Disordered" evidence="1">
    <location>
        <begin position="1"/>
        <end position="24"/>
    </location>
</feature>
<feature type="compositionally biased region" description="Basic and acidic residues" evidence="1">
    <location>
        <begin position="8"/>
        <end position="22"/>
    </location>
</feature>
<feature type="compositionally biased region" description="Acidic residues" evidence="1">
    <location>
        <begin position="82"/>
        <end position="99"/>
    </location>
</feature>
<keyword evidence="2" id="KW-0812">Transmembrane</keyword>
<dbReference type="CDD" id="cd02972">
    <property type="entry name" value="DsbA_family"/>
    <property type="match status" value="1"/>
</dbReference>
<dbReference type="Proteomes" id="UP000523139">
    <property type="component" value="Unassembled WGS sequence"/>
</dbReference>
<reference evidence="4 5" key="1">
    <citation type="submission" date="2020-04" db="EMBL/GenBank/DDBJ databases">
        <title>Nesterenkonia sp. nov., isolated from marine sediment.</title>
        <authorList>
            <person name="Zhang G."/>
        </authorList>
    </citation>
    <scope>NUCLEOTIDE SEQUENCE [LARGE SCALE GENOMIC DNA]</scope>
    <source>
        <strain evidence="4 5">MY13</strain>
    </source>
</reference>
<organism evidence="4 5">
    <name type="scientific">Nesterenkonia sedimenti</name>
    <dbReference type="NCBI Taxonomy" id="1463632"/>
    <lineage>
        <taxon>Bacteria</taxon>
        <taxon>Bacillati</taxon>
        <taxon>Actinomycetota</taxon>
        <taxon>Actinomycetes</taxon>
        <taxon>Micrococcales</taxon>
        <taxon>Micrococcaceae</taxon>
        <taxon>Nesterenkonia</taxon>
    </lineage>
</organism>
<sequence length="326" mass="35340">MARSTATAREKARKMQQEQERKQKVRSMALRLSVVVLALVVIAGLTFWVVTRGGGGNYTEGPSASAANEQGGFTLTSSTELAEGEDIGNIDSEDLDGVETNDGSGPPPGAEPRAEGEPPHVIIYTDAACPGCAGFEAQYHQELTEWVDSGAITLEYRSVEFVAPYSARAANAFACMAEESPENYQSFLGSTTAERMNMDQNFISNEELAQRAQEQYGVDISDCVNNGDYRAFVNYTTAVAGANGVSATPTIYVDDVHVEEFMETGQYILAAVEEYQEETGQDLEQDIESDLEGIETEADVEGTEVETEDDDAEEPEAEEPEEDEGE</sequence>
<gene>
    <name evidence="4" type="ORF">HGQ17_07945</name>
</gene>
<dbReference type="EMBL" id="JABAHY010000006">
    <property type="protein sequence ID" value="NLS09934.1"/>
    <property type="molecule type" value="Genomic_DNA"/>
</dbReference>
<dbReference type="InterPro" id="IPR036249">
    <property type="entry name" value="Thioredoxin-like_sf"/>
</dbReference>